<dbReference type="EMBL" id="BPLQ01013462">
    <property type="protein sequence ID" value="GIY72225.1"/>
    <property type="molecule type" value="Genomic_DNA"/>
</dbReference>
<dbReference type="AlphaFoldDB" id="A0AAV4VSA2"/>
<protein>
    <submittedName>
        <fullName evidence="1">Uncharacterized protein</fullName>
    </submittedName>
</protein>
<gene>
    <name evidence="1" type="ORF">CDAR_219071</name>
</gene>
<organism evidence="1 2">
    <name type="scientific">Caerostris darwini</name>
    <dbReference type="NCBI Taxonomy" id="1538125"/>
    <lineage>
        <taxon>Eukaryota</taxon>
        <taxon>Metazoa</taxon>
        <taxon>Ecdysozoa</taxon>
        <taxon>Arthropoda</taxon>
        <taxon>Chelicerata</taxon>
        <taxon>Arachnida</taxon>
        <taxon>Araneae</taxon>
        <taxon>Araneomorphae</taxon>
        <taxon>Entelegynae</taxon>
        <taxon>Araneoidea</taxon>
        <taxon>Araneidae</taxon>
        <taxon>Caerostris</taxon>
    </lineage>
</organism>
<evidence type="ECO:0000313" key="2">
    <source>
        <dbReference type="Proteomes" id="UP001054837"/>
    </source>
</evidence>
<proteinExistence type="predicted"/>
<sequence>MTSPFSYFGISVLESSNAQGTHSALPLGSNPAASVLRGDTCSCNVSFGFCLVADTIIQHQYSRDSHLVVGGETQLLFNNAKGFWWVKYKGFNENWMYKI</sequence>
<evidence type="ECO:0000313" key="1">
    <source>
        <dbReference type="EMBL" id="GIY72225.1"/>
    </source>
</evidence>
<name>A0AAV4VSA2_9ARAC</name>
<reference evidence="1 2" key="1">
    <citation type="submission" date="2021-06" db="EMBL/GenBank/DDBJ databases">
        <title>Caerostris darwini draft genome.</title>
        <authorList>
            <person name="Kono N."/>
            <person name="Arakawa K."/>
        </authorList>
    </citation>
    <scope>NUCLEOTIDE SEQUENCE [LARGE SCALE GENOMIC DNA]</scope>
</reference>
<dbReference type="Proteomes" id="UP001054837">
    <property type="component" value="Unassembled WGS sequence"/>
</dbReference>
<accession>A0AAV4VSA2</accession>
<keyword evidence="2" id="KW-1185">Reference proteome</keyword>
<comment type="caution">
    <text evidence="1">The sequence shown here is derived from an EMBL/GenBank/DDBJ whole genome shotgun (WGS) entry which is preliminary data.</text>
</comment>